<comment type="caution">
    <text evidence="2">The sequence shown here is derived from an EMBL/GenBank/DDBJ whole genome shotgun (WGS) entry which is preliminary data.</text>
</comment>
<evidence type="ECO:0000256" key="1">
    <source>
        <dbReference type="SAM" id="MobiDB-lite"/>
    </source>
</evidence>
<evidence type="ECO:0000313" key="2">
    <source>
        <dbReference type="EMBL" id="CAG8952763.1"/>
    </source>
</evidence>
<reference evidence="2" key="1">
    <citation type="submission" date="2021-07" db="EMBL/GenBank/DDBJ databases">
        <authorList>
            <person name="Durling M."/>
        </authorList>
    </citation>
    <scope>NUCLEOTIDE SEQUENCE</scope>
</reference>
<dbReference type="EMBL" id="CAJVRL010000047">
    <property type="protein sequence ID" value="CAG8952763.1"/>
    <property type="molecule type" value="Genomic_DNA"/>
</dbReference>
<protein>
    <submittedName>
        <fullName evidence="2">Uncharacterized protein</fullName>
    </submittedName>
</protein>
<name>A0A9N9PRU2_9HELO</name>
<keyword evidence="3" id="KW-1185">Reference proteome</keyword>
<sequence length="285" mass="31999">MPERLPVVSDMMKELDAPLEQDLSYVESSTDTRLDILVFKSPEGKDDDIREEEDGDVMESESDSPAPRKLAKGPPRMIIDDCQGDYDPNSEPTMDPKAIEVVIGIDMAIRLSSQAREKIKPSNKSSLHDPFSATKTSNSLCFVQSCLHLMNVEFETINIPILKIWEPHQLQGAEALLSWITGAAFEGGGFNNAPSEGQAVIDQNGIDRFEAAFEEVWVKTPWATENQAKSREYLQEIQDIIAMGQAYQSKQFESLENNTRDDVDDLMKGYNGFQAMCIDLKQQER</sequence>
<organism evidence="2 3">
    <name type="scientific">Hymenoscyphus fraxineus</name>
    <dbReference type="NCBI Taxonomy" id="746836"/>
    <lineage>
        <taxon>Eukaryota</taxon>
        <taxon>Fungi</taxon>
        <taxon>Dikarya</taxon>
        <taxon>Ascomycota</taxon>
        <taxon>Pezizomycotina</taxon>
        <taxon>Leotiomycetes</taxon>
        <taxon>Helotiales</taxon>
        <taxon>Helotiaceae</taxon>
        <taxon>Hymenoscyphus</taxon>
    </lineage>
</organism>
<evidence type="ECO:0000313" key="3">
    <source>
        <dbReference type="Proteomes" id="UP000696280"/>
    </source>
</evidence>
<feature type="region of interest" description="Disordered" evidence="1">
    <location>
        <begin position="39"/>
        <end position="76"/>
    </location>
</feature>
<feature type="compositionally biased region" description="Acidic residues" evidence="1">
    <location>
        <begin position="49"/>
        <end position="62"/>
    </location>
</feature>
<dbReference type="Proteomes" id="UP000696280">
    <property type="component" value="Unassembled WGS sequence"/>
</dbReference>
<dbReference type="AlphaFoldDB" id="A0A9N9PRU2"/>
<proteinExistence type="predicted"/>
<gene>
    <name evidence="2" type="ORF">HYFRA_00009007</name>
</gene>
<dbReference type="OrthoDB" id="5404738at2759"/>
<accession>A0A9N9PRU2</accession>